<evidence type="ECO:0000313" key="4">
    <source>
        <dbReference type="Proteomes" id="UP000019251"/>
    </source>
</evidence>
<feature type="coiled-coil region" evidence="1">
    <location>
        <begin position="152"/>
        <end position="179"/>
    </location>
</feature>
<dbReference type="InterPro" id="IPR005149">
    <property type="entry name" value="Tscrpt_reg_PadR_N"/>
</dbReference>
<proteinExistence type="predicted"/>
<name>A0A829R5B1_LISGR</name>
<dbReference type="PANTHER" id="PTHR43252">
    <property type="entry name" value="TRANSCRIPTIONAL REGULATOR YQJI"/>
    <property type="match status" value="1"/>
</dbReference>
<feature type="domain" description="Transcription regulator PadR N-terminal" evidence="2">
    <location>
        <begin position="7"/>
        <end position="79"/>
    </location>
</feature>
<dbReference type="Proteomes" id="UP000019251">
    <property type="component" value="Unassembled WGS sequence"/>
</dbReference>
<dbReference type="EMBL" id="AODG01000014">
    <property type="protein sequence ID" value="EUJ26795.1"/>
    <property type="molecule type" value="Genomic_DNA"/>
</dbReference>
<comment type="caution">
    <text evidence="3">The sequence shown here is derived from an EMBL/GenBank/DDBJ whole genome shotgun (WGS) entry which is preliminary data.</text>
</comment>
<keyword evidence="1" id="KW-0175">Coiled coil</keyword>
<dbReference type="AlphaFoldDB" id="A0A829R5B1"/>
<dbReference type="Gene3D" id="6.10.140.1570">
    <property type="match status" value="1"/>
</dbReference>
<dbReference type="RefSeq" id="WP_036107340.1">
    <property type="nucleotide sequence ID" value="NZ_AODG01000014.1"/>
</dbReference>
<dbReference type="InterPro" id="IPR036388">
    <property type="entry name" value="WH-like_DNA-bd_sf"/>
</dbReference>
<dbReference type="Gene3D" id="1.10.10.10">
    <property type="entry name" value="Winged helix-like DNA-binding domain superfamily/Winged helix DNA-binding domain"/>
    <property type="match status" value="1"/>
</dbReference>
<protein>
    <recommendedName>
        <fullName evidence="2">Transcription regulator PadR N-terminal domain-containing protein</fullName>
    </recommendedName>
</protein>
<accession>A0A829R5B1</accession>
<dbReference type="PANTHER" id="PTHR43252:SF6">
    <property type="entry name" value="NEGATIVE TRANSCRIPTION REGULATOR PADR"/>
    <property type="match status" value="1"/>
</dbReference>
<dbReference type="Pfam" id="PF03551">
    <property type="entry name" value="PadR"/>
    <property type="match status" value="1"/>
</dbReference>
<organism evidence="3 4">
    <name type="scientific">Listeria grayi FSL F6-1183</name>
    <dbReference type="NCBI Taxonomy" id="1265827"/>
    <lineage>
        <taxon>Bacteria</taxon>
        <taxon>Bacillati</taxon>
        <taxon>Bacillota</taxon>
        <taxon>Bacilli</taxon>
        <taxon>Bacillales</taxon>
        <taxon>Listeriaceae</taxon>
        <taxon>Listeria</taxon>
    </lineage>
</organism>
<gene>
    <name evidence="3" type="ORF">LMUR_11922</name>
</gene>
<dbReference type="InterPro" id="IPR036390">
    <property type="entry name" value="WH_DNA-bd_sf"/>
</dbReference>
<reference evidence="3 4" key="1">
    <citation type="submission" date="2012-12" db="EMBL/GenBank/DDBJ databases">
        <title>Novel taxa of Listeriaceae from agricultural environments in the United States.</title>
        <authorList>
            <person name="den Bakker H.C."/>
            <person name="Allred A."/>
            <person name="Warchocki S."/>
            <person name="Wright E.M."/>
            <person name="Burrell A."/>
            <person name="Nightingale K.K."/>
            <person name="Kephart D."/>
            <person name="Wiedmann M."/>
        </authorList>
    </citation>
    <scope>NUCLEOTIDE SEQUENCE [LARGE SCALE GENOMIC DNA]</scope>
    <source>
        <strain evidence="3 4">FSL F6-1183</strain>
    </source>
</reference>
<evidence type="ECO:0000313" key="3">
    <source>
        <dbReference type="EMBL" id="EUJ26795.1"/>
    </source>
</evidence>
<sequence>MTGKDIILGLLMEKSRTGYELNEVFEKVFTHFYKTSYGMIYPTLKKLTKEGFVEKEVVIQESKPNKNVYTITETGEQEFYKYLQTQISPEARESEFLVRMYLGEYVSKKKLLEWVEEELLRKRDIIEKLHADYKVWEPVMTFSQGISYEIGITQFESELNILEQKKNELIDLIEKDKVDD</sequence>
<evidence type="ECO:0000259" key="2">
    <source>
        <dbReference type="Pfam" id="PF03551"/>
    </source>
</evidence>
<evidence type="ECO:0000256" key="1">
    <source>
        <dbReference type="SAM" id="Coils"/>
    </source>
</evidence>
<dbReference type="SUPFAM" id="SSF46785">
    <property type="entry name" value="Winged helix' DNA-binding domain"/>
    <property type="match status" value="1"/>
</dbReference>